<reference evidence="4 5" key="1">
    <citation type="submission" date="2018-03" db="EMBL/GenBank/DDBJ databases">
        <title>Genomic Encyclopedia of Archaeal and Bacterial Type Strains, Phase II (KMG-II): from individual species to whole genera.</title>
        <authorList>
            <person name="Goeker M."/>
        </authorList>
    </citation>
    <scope>NUCLEOTIDE SEQUENCE [LARGE SCALE GENOMIC DNA]</scope>
    <source>
        <strain evidence="4 5">RHA1</strain>
    </source>
</reference>
<evidence type="ECO:0000313" key="4">
    <source>
        <dbReference type="EMBL" id="PRZ13611.1"/>
    </source>
</evidence>
<dbReference type="Gene3D" id="3.90.79.10">
    <property type="entry name" value="Nucleoside Triphosphate Pyrophosphohydrolase"/>
    <property type="match status" value="1"/>
</dbReference>
<dbReference type="PANTHER" id="PTHR43046:SF2">
    <property type="entry name" value="8-OXO-DGTP DIPHOSPHATASE-RELATED"/>
    <property type="match status" value="1"/>
</dbReference>
<dbReference type="Pfam" id="PF00293">
    <property type="entry name" value="NUDIX"/>
    <property type="match status" value="1"/>
</dbReference>
<dbReference type="InterPro" id="IPR000086">
    <property type="entry name" value="NUDIX_hydrolase_dom"/>
</dbReference>
<dbReference type="PROSITE" id="PS51462">
    <property type="entry name" value="NUDIX"/>
    <property type="match status" value="1"/>
</dbReference>
<dbReference type="InterPro" id="IPR015797">
    <property type="entry name" value="NUDIX_hydrolase-like_dom_sf"/>
</dbReference>
<dbReference type="RefSeq" id="WP_106342687.1">
    <property type="nucleotide sequence ID" value="NZ_PVTZ01000008.1"/>
</dbReference>
<evidence type="ECO:0000259" key="3">
    <source>
        <dbReference type="PROSITE" id="PS51462"/>
    </source>
</evidence>
<protein>
    <submittedName>
        <fullName evidence="4">ADP-ribose pyrophosphatase YjhB (NUDIX family)</fullName>
    </submittedName>
</protein>
<evidence type="ECO:0000256" key="2">
    <source>
        <dbReference type="ARBA" id="ARBA00022801"/>
    </source>
</evidence>
<proteinExistence type="predicted"/>
<evidence type="ECO:0000256" key="1">
    <source>
        <dbReference type="ARBA" id="ARBA00001946"/>
    </source>
</evidence>
<evidence type="ECO:0000313" key="5">
    <source>
        <dbReference type="Proteomes" id="UP000238836"/>
    </source>
</evidence>
<dbReference type="SUPFAM" id="SSF55811">
    <property type="entry name" value="Nudix"/>
    <property type="match status" value="1"/>
</dbReference>
<name>A0ABX5EMS6_9BACL</name>
<keyword evidence="2" id="KW-0378">Hydrolase</keyword>
<accession>A0ABX5EMS6</accession>
<organism evidence="4 5">
    <name type="scientific">Laceyella sediminis</name>
    <dbReference type="NCBI Taxonomy" id="573074"/>
    <lineage>
        <taxon>Bacteria</taxon>
        <taxon>Bacillati</taxon>
        <taxon>Bacillota</taxon>
        <taxon>Bacilli</taxon>
        <taxon>Bacillales</taxon>
        <taxon>Thermoactinomycetaceae</taxon>
        <taxon>Laceyella</taxon>
    </lineage>
</organism>
<comment type="caution">
    <text evidence="4">The sequence shown here is derived from an EMBL/GenBank/DDBJ whole genome shotgun (WGS) entry which is preliminary data.</text>
</comment>
<dbReference type="EMBL" id="PVTZ01000008">
    <property type="protein sequence ID" value="PRZ13611.1"/>
    <property type="molecule type" value="Genomic_DNA"/>
</dbReference>
<dbReference type="Proteomes" id="UP000238836">
    <property type="component" value="Unassembled WGS sequence"/>
</dbReference>
<keyword evidence="5" id="KW-1185">Reference proteome</keyword>
<comment type="cofactor">
    <cofactor evidence="1">
        <name>Mg(2+)</name>
        <dbReference type="ChEBI" id="CHEBI:18420"/>
    </cofactor>
</comment>
<dbReference type="PANTHER" id="PTHR43046">
    <property type="entry name" value="GDP-MANNOSE MANNOSYL HYDROLASE"/>
    <property type="match status" value="1"/>
</dbReference>
<sequence>MSDVSKSCSFVVVGVHVLAVNEKGQVLLKQIGDRWEVPGALLGLGEELEDAARRCFFEETGLVMGSMRLVGVFSGPKYRFQFDDELAYLVTAVYATSEIYGEFFKANRIQYFSLSQVSTVVEKVHLNFIETFRKQSLPGVYQ</sequence>
<gene>
    <name evidence="4" type="ORF">CLV36_108108</name>
</gene>
<feature type="domain" description="Nudix hydrolase" evidence="3">
    <location>
        <begin position="10"/>
        <end position="142"/>
    </location>
</feature>